<dbReference type="EnsemblPlants" id="PNT76207">
    <property type="protein sequence ID" value="PNT76207"/>
    <property type="gene ID" value="BRADI_1g45755v3"/>
</dbReference>
<feature type="domain" description="SKI-interacting protein SKIP SNW" evidence="3">
    <location>
        <begin position="12"/>
        <end position="78"/>
    </location>
</feature>
<dbReference type="EnsemblPlants" id="PNT76209">
    <property type="protein sequence ID" value="PNT76209"/>
    <property type="gene ID" value="BRADI_1g45755v3"/>
</dbReference>
<dbReference type="PANTHER" id="PTHR12096">
    <property type="entry name" value="NUCLEAR PROTEIN SKIP-RELATED"/>
    <property type="match status" value="1"/>
</dbReference>
<dbReference type="EMBL" id="CM000880">
    <property type="protein sequence ID" value="PNT76208.1"/>
    <property type="molecule type" value="Genomic_DNA"/>
</dbReference>
<evidence type="ECO:0000256" key="1">
    <source>
        <dbReference type="ARBA" id="ARBA00010197"/>
    </source>
</evidence>
<feature type="region of interest" description="Disordered" evidence="2">
    <location>
        <begin position="151"/>
        <end position="212"/>
    </location>
</feature>
<dbReference type="Pfam" id="PF02731">
    <property type="entry name" value="SKIP_SNW"/>
    <property type="match status" value="1"/>
</dbReference>
<dbReference type="GeneID" id="104582212"/>
<dbReference type="AlphaFoldDB" id="A0A2K2DPK6"/>
<dbReference type="STRING" id="15368.A0A2K2DPK6"/>
<dbReference type="Gramene" id="PNT76208">
    <property type="protein sequence ID" value="PNT76208"/>
    <property type="gene ID" value="BRADI_1g45755v3"/>
</dbReference>
<dbReference type="InterPro" id="IPR004015">
    <property type="entry name" value="SKI-int_prot_SKIP_SNW-dom"/>
</dbReference>
<evidence type="ECO:0000256" key="2">
    <source>
        <dbReference type="SAM" id="MobiDB-lite"/>
    </source>
</evidence>
<evidence type="ECO:0000313" key="6">
    <source>
        <dbReference type="Proteomes" id="UP000008810"/>
    </source>
</evidence>
<evidence type="ECO:0000259" key="3">
    <source>
        <dbReference type="Pfam" id="PF02731"/>
    </source>
</evidence>
<dbReference type="Proteomes" id="UP000008810">
    <property type="component" value="Chromosome 1"/>
</dbReference>
<gene>
    <name evidence="5" type="primary">LOC104582212</name>
    <name evidence="4" type="ORF">BRADI_1g45755v3</name>
</gene>
<feature type="region of interest" description="Disordered" evidence="2">
    <location>
        <begin position="90"/>
        <end position="125"/>
    </location>
</feature>
<dbReference type="OrthoDB" id="660720at2759"/>
<dbReference type="GO" id="GO:0000398">
    <property type="term" value="P:mRNA splicing, via spliceosome"/>
    <property type="evidence" value="ECO:0007669"/>
    <property type="project" value="InterPro"/>
</dbReference>
<feature type="compositionally biased region" description="Basic and acidic residues" evidence="2">
    <location>
        <begin position="189"/>
        <end position="198"/>
    </location>
</feature>
<feature type="compositionally biased region" description="Basic and acidic residues" evidence="2">
    <location>
        <begin position="96"/>
        <end position="111"/>
    </location>
</feature>
<dbReference type="EnsemblPlants" id="PNT76208">
    <property type="protein sequence ID" value="PNT76208"/>
    <property type="gene ID" value="BRADI_1g45755v3"/>
</dbReference>
<reference evidence="5" key="3">
    <citation type="submission" date="2018-08" db="UniProtKB">
        <authorList>
            <consortium name="EnsemblPlants"/>
        </authorList>
    </citation>
    <scope>IDENTIFICATION</scope>
    <source>
        <strain evidence="5">cv. Bd21</strain>
    </source>
</reference>
<dbReference type="InterPro" id="IPR017862">
    <property type="entry name" value="SKI-int_prot_SKIP"/>
</dbReference>
<dbReference type="GO" id="GO:0005681">
    <property type="term" value="C:spliceosomal complex"/>
    <property type="evidence" value="ECO:0007669"/>
    <property type="project" value="InterPro"/>
</dbReference>
<evidence type="ECO:0000313" key="5">
    <source>
        <dbReference type="EnsemblPlants" id="PNT76207"/>
    </source>
</evidence>
<reference evidence="4" key="2">
    <citation type="submission" date="2017-06" db="EMBL/GenBank/DDBJ databases">
        <title>WGS assembly of Brachypodium distachyon.</title>
        <authorList>
            <consortium name="The International Brachypodium Initiative"/>
            <person name="Lucas S."/>
            <person name="Harmon-Smith M."/>
            <person name="Lail K."/>
            <person name="Tice H."/>
            <person name="Grimwood J."/>
            <person name="Bruce D."/>
            <person name="Barry K."/>
            <person name="Shu S."/>
            <person name="Lindquist E."/>
            <person name="Wang M."/>
            <person name="Pitluck S."/>
            <person name="Vogel J.P."/>
            <person name="Garvin D.F."/>
            <person name="Mockler T.C."/>
            <person name="Schmutz J."/>
            <person name="Rokhsar D."/>
            <person name="Bevan M.W."/>
        </authorList>
    </citation>
    <scope>NUCLEOTIDE SEQUENCE</scope>
    <source>
        <strain evidence="4">Bd21</strain>
    </source>
</reference>
<keyword evidence="6" id="KW-1185">Reference proteome</keyword>
<evidence type="ECO:0000313" key="4">
    <source>
        <dbReference type="EMBL" id="PNT76208.1"/>
    </source>
</evidence>
<dbReference type="Gramene" id="PNT76207">
    <property type="protein sequence ID" value="PNT76207"/>
    <property type="gene ID" value="BRADI_1g45755v3"/>
</dbReference>
<dbReference type="RefSeq" id="XP_024315489.1">
    <property type="nucleotide sequence ID" value="XM_024459721.1"/>
</dbReference>
<feature type="compositionally biased region" description="Basic and acidic residues" evidence="2">
    <location>
        <begin position="159"/>
        <end position="178"/>
    </location>
</feature>
<proteinExistence type="inferred from homology"/>
<sequence length="240" mass="26494">MQNKALIRHSTTSIEKRLASVDHARISRHFAELEAALYAAEKKAREAARIRGVALTGLMTKFKERWEQMLRRHADKAAKMVLDDVLQAMRRKKSKTKDAADREVGDGERTALDTASTGGVAGSTQDEKLLNQAKGTHSVFAASDDHVYSGRPFAAESTSHGDAEEQQDKVTEKDKSQSDKGISGAPEKAGGKRERPAEFDEPPEQEDGPFNLEQFLNKFSCLGMEDFDLDELLGSMLNIS</sequence>
<name>A0A2K2DPK6_BRADI</name>
<dbReference type="EMBL" id="CM000880">
    <property type="protein sequence ID" value="PNT76207.1"/>
    <property type="molecule type" value="Genomic_DNA"/>
</dbReference>
<dbReference type="Gramene" id="PNT76209">
    <property type="protein sequence ID" value="PNT76209"/>
    <property type="gene ID" value="BRADI_1g45755v3"/>
</dbReference>
<accession>A0A2K2DPK6</accession>
<reference evidence="4 5" key="1">
    <citation type="journal article" date="2010" name="Nature">
        <title>Genome sequencing and analysis of the model grass Brachypodium distachyon.</title>
        <authorList>
            <consortium name="International Brachypodium Initiative"/>
        </authorList>
    </citation>
    <scope>NUCLEOTIDE SEQUENCE [LARGE SCALE GENOMIC DNA]</scope>
    <source>
        <strain evidence="4">Bd21</strain>
        <strain evidence="5">cv. Bd21</strain>
    </source>
</reference>
<protein>
    <recommendedName>
        <fullName evidence="3">SKI-interacting protein SKIP SNW domain-containing protein</fullName>
    </recommendedName>
</protein>
<comment type="similarity">
    <text evidence="1">Belongs to the SNW family.</text>
</comment>
<dbReference type="EMBL" id="CM000880">
    <property type="protein sequence ID" value="PNT76209.1"/>
    <property type="molecule type" value="Genomic_DNA"/>
</dbReference>
<organism evidence="4">
    <name type="scientific">Brachypodium distachyon</name>
    <name type="common">Purple false brome</name>
    <name type="synonym">Trachynia distachya</name>
    <dbReference type="NCBI Taxonomy" id="15368"/>
    <lineage>
        <taxon>Eukaryota</taxon>
        <taxon>Viridiplantae</taxon>
        <taxon>Streptophyta</taxon>
        <taxon>Embryophyta</taxon>
        <taxon>Tracheophyta</taxon>
        <taxon>Spermatophyta</taxon>
        <taxon>Magnoliopsida</taxon>
        <taxon>Liliopsida</taxon>
        <taxon>Poales</taxon>
        <taxon>Poaceae</taxon>
        <taxon>BOP clade</taxon>
        <taxon>Pooideae</taxon>
        <taxon>Stipodae</taxon>
        <taxon>Brachypodieae</taxon>
        <taxon>Brachypodium</taxon>
    </lineage>
</organism>